<reference evidence="4" key="1">
    <citation type="submission" date="2023-04" db="EMBL/GenBank/DDBJ databases">
        <title>Phytophthora lilii NBRC 32176.</title>
        <authorList>
            <person name="Ichikawa N."/>
            <person name="Sato H."/>
            <person name="Tonouchi N."/>
        </authorList>
    </citation>
    <scope>NUCLEOTIDE SEQUENCE</scope>
    <source>
        <strain evidence="4">NBRC 32176</strain>
    </source>
</reference>
<dbReference type="SUPFAM" id="SSF56672">
    <property type="entry name" value="DNA/RNA polymerases"/>
    <property type="match status" value="1"/>
</dbReference>
<proteinExistence type="predicted"/>
<evidence type="ECO:0000313" key="4">
    <source>
        <dbReference type="EMBL" id="GMF20532.1"/>
    </source>
</evidence>
<evidence type="ECO:0000313" key="5">
    <source>
        <dbReference type="Proteomes" id="UP001165083"/>
    </source>
</evidence>
<dbReference type="PANTHER" id="PTHR37984">
    <property type="entry name" value="PROTEIN CBG26694"/>
    <property type="match status" value="1"/>
</dbReference>
<dbReference type="InterPro" id="IPR041577">
    <property type="entry name" value="RT_RNaseH_2"/>
</dbReference>
<dbReference type="InterPro" id="IPR050951">
    <property type="entry name" value="Retrovirus_Pol_polyprotein"/>
</dbReference>
<feature type="domain" description="Integrase zinc-binding" evidence="3">
    <location>
        <begin position="168"/>
        <end position="221"/>
    </location>
</feature>
<accession>A0A9W6TU01</accession>
<keyword evidence="1" id="KW-0511">Multifunctional enzyme</keyword>
<organism evidence="4 5">
    <name type="scientific">Phytophthora lilii</name>
    <dbReference type="NCBI Taxonomy" id="2077276"/>
    <lineage>
        <taxon>Eukaryota</taxon>
        <taxon>Sar</taxon>
        <taxon>Stramenopiles</taxon>
        <taxon>Oomycota</taxon>
        <taxon>Peronosporomycetes</taxon>
        <taxon>Peronosporales</taxon>
        <taxon>Peronosporaceae</taxon>
        <taxon>Phytophthora</taxon>
    </lineage>
</organism>
<evidence type="ECO:0000259" key="3">
    <source>
        <dbReference type="Pfam" id="PF17921"/>
    </source>
</evidence>
<evidence type="ECO:0000259" key="2">
    <source>
        <dbReference type="Pfam" id="PF17919"/>
    </source>
</evidence>
<gene>
    <name evidence="4" type="ORF">Plil01_000797700</name>
</gene>
<evidence type="ECO:0000256" key="1">
    <source>
        <dbReference type="ARBA" id="ARBA00023268"/>
    </source>
</evidence>
<dbReference type="InterPro" id="IPR041588">
    <property type="entry name" value="Integrase_H2C2"/>
</dbReference>
<name>A0A9W6TU01_9STRA</name>
<dbReference type="Pfam" id="PF17921">
    <property type="entry name" value="Integrase_H2C2"/>
    <property type="match status" value="1"/>
</dbReference>
<keyword evidence="5" id="KW-1185">Reference proteome</keyword>
<dbReference type="Proteomes" id="UP001165083">
    <property type="component" value="Unassembled WGS sequence"/>
</dbReference>
<feature type="domain" description="Reverse transcriptase/retrotransposon-derived protein RNase H-like" evidence="2">
    <location>
        <begin position="56"/>
        <end position="108"/>
    </location>
</feature>
<dbReference type="Gene3D" id="1.10.340.70">
    <property type="match status" value="1"/>
</dbReference>
<dbReference type="Gene3D" id="3.30.420.10">
    <property type="entry name" value="Ribonuclease H-like superfamily/Ribonuclease H"/>
    <property type="match status" value="1"/>
</dbReference>
<dbReference type="PANTHER" id="PTHR37984:SF5">
    <property type="entry name" value="PROTEIN NYNRIN-LIKE"/>
    <property type="match status" value="1"/>
</dbReference>
<dbReference type="EMBL" id="BSXW01000379">
    <property type="protein sequence ID" value="GMF20532.1"/>
    <property type="molecule type" value="Genomic_DNA"/>
</dbReference>
<sequence length="289" mass="32760">MQQPSEIGQGPKQRENCSLYRHVCLRESLLRWFADHIALLAEVVKNKRPKNLVSLTKQQKAAFESLKVELSSTPILAHADFTKDFNVSVDASDLAVGGYIFQYDDEGRELTSSADRQEADPDAVRRFAQQSSNLAKLHETCRIDDGLLYFQVRPDTPRRLCNPDVVGLHNSIMFEEHDPPTRGHPGQAKTLLTLLGKYYWRGMSESVQRYVASCELCQRNKYVRGKPAGMLHPLEIPAQRWTDISMDFMTQLPPTTSGHDAVMVIVDRLTKRGHFVATRTDTARLFCEA</sequence>
<dbReference type="AlphaFoldDB" id="A0A9W6TU01"/>
<dbReference type="InterPro" id="IPR043502">
    <property type="entry name" value="DNA/RNA_pol_sf"/>
</dbReference>
<dbReference type="GO" id="GO:0003676">
    <property type="term" value="F:nucleic acid binding"/>
    <property type="evidence" value="ECO:0007669"/>
    <property type="project" value="InterPro"/>
</dbReference>
<dbReference type="Pfam" id="PF17919">
    <property type="entry name" value="RT_RNaseH_2"/>
    <property type="match status" value="1"/>
</dbReference>
<dbReference type="GO" id="GO:0003824">
    <property type="term" value="F:catalytic activity"/>
    <property type="evidence" value="ECO:0007669"/>
    <property type="project" value="UniProtKB-KW"/>
</dbReference>
<protein>
    <submittedName>
        <fullName evidence="4">Unnamed protein product</fullName>
    </submittedName>
</protein>
<dbReference type="OrthoDB" id="111859at2759"/>
<dbReference type="InterPro" id="IPR036397">
    <property type="entry name" value="RNaseH_sf"/>
</dbReference>
<comment type="caution">
    <text evidence="4">The sequence shown here is derived from an EMBL/GenBank/DDBJ whole genome shotgun (WGS) entry which is preliminary data.</text>
</comment>